<reference evidence="12 13" key="1">
    <citation type="submission" date="2019-02" db="EMBL/GenBank/DDBJ databases">
        <title>Deep-cultivation of Planctomycetes and their phenomic and genomic characterization uncovers novel biology.</title>
        <authorList>
            <person name="Wiegand S."/>
            <person name="Jogler M."/>
            <person name="Boedeker C."/>
            <person name="Pinto D."/>
            <person name="Vollmers J."/>
            <person name="Rivas-Marin E."/>
            <person name="Kohn T."/>
            <person name="Peeters S.H."/>
            <person name="Heuer A."/>
            <person name="Rast P."/>
            <person name="Oberbeckmann S."/>
            <person name="Bunk B."/>
            <person name="Jeske O."/>
            <person name="Meyerdierks A."/>
            <person name="Storesund J.E."/>
            <person name="Kallscheuer N."/>
            <person name="Luecker S."/>
            <person name="Lage O.M."/>
            <person name="Pohl T."/>
            <person name="Merkel B.J."/>
            <person name="Hornburger P."/>
            <person name="Mueller R.-W."/>
            <person name="Bruemmer F."/>
            <person name="Labrenz M."/>
            <person name="Spormann A.M."/>
            <person name="Op den Camp H."/>
            <person name="Overmann J."/>
            <person name="Amann R."/>
            <person name="Jetten M.S.M."/>
            <person name="Mascher T."/>
            <person name="Medema M.H."/>
            <person name="Devos D.P."/>
            <person name="Kaster A.-K."/>
            <person name="Ovreas L."/>
            <person name="Rohde M."/>
            <person name="Galperin M.Y."/>
            <person name="Jogler C."/>
        </authorList>
    </citation>
    <scope>NUCLEOTIDE SEQUENCE [LARGE SCALE GENOMIC DNA]</scope>
    <source>
        <strain evidence="12 13">K23_9</strain>
    </source>
</reference>
<dbReference type="Gene3D" id="3.40.50.11060">
    <property type="entry name" value="GTPase HflX, N-terminal domain"/>
    <property type="match status" value="1"/>
</dbReference>
<feature type="binding site" evidence="7">
    <location>
        <begin position="278"/>
        <end position="281"/>
    </location>
    <ligand>
        <name>GTP</name>
        <dbReference type="ChEBI" id="CHEBI:37565"/>
    </ligand>
</feature>
<dbReference type="InterPro" id="IPR027417">
    <property type="entry name" value="P-loop_NTPase"/>
</dbReference>
<keyword evidence="3 6" id="KW-0547">Nucleotide-binding</keyword>
<dbReference type="PIRSF" id="PIRSF006809">
    <property type="entry name" value="GTP-binding_hflX_prd"/>
    <property type="match status" value="1"/>
</dbReference>
<dbReference type="FunFam" id="3.40.50.11060:FF:000001">
    <property type="entry name" value="GTPase HflX"/>
    <property type="match status" value="1"/>
</dbReference>
<keyword evidence="4 8" id="KW-0460">Magnesium</keyword>
<comment type="similarity">
    <text evidence="6">Belongs to the TRAFAC class OBG-HflX-like GTPase superfamily. HflX GTPase family.</text>
</comment>
<accession>A0A517NWV2</accession>
<keyword evidence="9" id="KW-0175">Coiled coil</keyword>
<evidence type="ECO:0000256" key="5">
    <source>
        <dbReference type="ARBA" id="ARBA00023134"/>
    </source>
</evidence>
<dbReference type="GO" id="GO:0005737">
    <property type="term" value="C:cytoplasm"/>
    <property type="evidence" value="ECO:0007669"/>
    <property type="project" value="UniProtKB-SubCell"/>
</dbReference>
<evidence type="ECO:0000256" key="6">
    <source>
        <dbReference type="HAMAP-Rule" id="MF_00900"/>
    </source>
</evidence>
<keyword evidence="5 6" id="KW-0342">GTP-binding</keyword>
<evidence type="ECO:0000256" key="10">
    <source>
        <dbReference type="SAM" id="MobiDB-lite"/>
    </source>
</evidence>
<dbReference type="Gene3D" id="3.40.50.300">
    <property type="entry name" value="P-loop containing nucleotide triphosphate hydrolases"/>
    <property type="match status" value="1"/>
</dbReference>
<proteinExistence type="inferred from homology"/>
<dbReference type="GO" id="GO:0046872">
    <property type="term" value="F:metal ion binding"/>
    <property type="evidence" value="ECO:0007669"/>
    <property type="project" value="UniProtKB-KW"/>
</dbReference>
<dbReference type="InterPro" id="IPR032305">
    <property type="entry name" value="GTP-bd_M"/>
</dbReference>
<dbReference type="Gene3D" id="6.10.250.2860">
    <property type="match status" value="1"/>
</dbReference>
<dbReference type="GO" id="GO:0005525">
    <property type="term" value="F:GTP binding"/>
    <property type="evidence" value="ECO:0007669"/>
    <property type="project" value="UniProtKB-UniRule"/>
</dbReference>
<comment type="subunit">
    <text evidence="6">Monomer. Associates with the 50S ribosomal subunit.</text>
</comment>
<evidence type="ECO:0000256" key="3">
    <source>
        <dbReference type="ARBA" id="ARBA00022741"/>
    </source>
</evidence>
<evidence type="ECO:0000256" key="8">
    <source>
        <dbReference type="PIRSR" id="PIRSR006809-2"/>
    </source>
</evidence>
<dbReference type="HAMAP" id="MF_00900">
    <property type="entry name" value="GTPase_HflX"/>
    <property type="match status" value="1"/>
</dbReference>
<feature type="binding site" evidence="7">
    <location>
        <begin position="231"/>
        <end position="238"/>
    </location>
    <ligand>
        <name>GTP</name>
        <dbReference type="ChEBI" id="CHEBI:37565"/>
    </ligand>
</feature>
<comment type="function">
    <text evidence="6">GTPase that associates with the 50S ribosomal subunit and may have a role during protein synthesis or ribosome biogenesis.</text>
</comment>
<dbReference type="InterPro" id="IPR006073">
    <property type="entry name" value="GTP-bd"/>
</dbReference>
<dbReference type="GO" id="GO:0043022">
    <property type="term" value="F:ribosome binding"/>
    <property type="evidence" value="ECO:0007669"/>
    <property type="project" value="TreeGrafter"/>
</dbReference>
<evidence type="ECO:0000256" key="9">
    <source>
        <dbReference type="SAM" id="Coils"/>
    </source>
</evidence>
<dbReference type="PANTHER" id="PTHR10229:SF0">
    <property type="entry name" value="GTP-BINDING PROTEIN 6-RELATED"/>
    <property type="match status" value="1"/>
</dbReference>
<dbReference type="AlphaFoldDB" id="A0A517NWV2"/>
<dbReference type="EMBL" id="CP036526">
    <property type="protein sequence ID" value="QDT11588.1"/>
    <property type="molecule type" value="Genomic_DNA"/>
</dbReference>
<feature type="compositionally biased region" description="Low complexity" evidence="10">
    <location>
        <begin position="463"/>
        <end position="472"/>
    </location>
</feature>
<evidence type="ECO:0000256" key="2">
    <source>
        <dbReference type="ARBA" id="ARBA00022723"/>
    </source>
</evidence>
<keyword evidence="1 6" id="KW-0963">Cytoplasm</keyword>
<dbReference type="InterPro" id="IPR025121">
    <property type="entry name" value="GTPase_HflX_N"/>
</dbReference>
<comment type="cofactor">
    <cofactor evidence="8">
        <name>Mg(2+)</name>
        <dbReference type="ChEBI" id="CHEBI:18420"/>
    </cofactor>
</comment>
<evidence type="ECO:0000313" key="12">
    <source>
        <dbReference type="EMBL" id="QDT11588.1"/>
    </source>
</evidence>
<comment type="subcellular location">
    <subcellularLocation>
        <location evidence="6">Cytoplasm</location>
    </subcellularLocation>
    <text evidence="6">May associate with membranes.</text>
</comment>
<evidence type="ECO:0000259" key="11">
    <source>
        <dbReference type="PROSITE" id="PS51705"/>
    </source>
</evidence>
<dbReference type="SUPFAM" id="SSF52540">
    <property type="entry name" value="P-loop containing nucleoside triphosphate hydrolases"/>
    <property type="match status" value="1"/>
</dbReference>
<feature type="coiled-coil region" evidence="9">
    <location>
        <begin position="186"/>
        <end position="220"/>
    </location>
</feature>
<name>A0A517NWV2_9BACT</name>
<dbReference type="GO" id="GO:0003924">
    <property type="term" value="F:GTPase activity"/>
    <property type="evidence" value="ECO:0007669"/>
    <property type="project" value="UniProtKB-UniRule"/>
</dbReference>
<dbReference type="NCBIfam" id="TIGR03156">
    <property type="entry name" value="GTP_HflX"/>
    <property type="match status" value="1"/>
</dbReference>
<protein>
    <recommendedName>
        <fullName evidence="6">GTPase HflX</fullName>
    </recommendedName>
    <alternativeName>
        <fullName evidence="6">GTP-binding protein HflX</fullName>
    </alternativeName>
</protein>
<gene>
    <name evidence="6 12" type="primary">hflX</name>
    <name evidence="12" type="ORF">K239x_35880</name>
</gene>
<sequence>MNYNLMQEVSAVVARNHLRRTPKHVREQHQVVDDGPERSILARLILPGHQVEEDPLEELHGLATTAGTQVVGELIQRRATASHGTYLGKGKVEELRLMVEKHKADVVVFDNELSAGQIRNLEQSIGVKVVDRTELILDIFAAGASSYESRLAIELAQLEYSLPRLKRMWTHLSRQAMGVGMRGPGEKQIEVDRRLAQRRIHELKQDLAKVERRRARQVAARKEAPTVSLVGYTNAGKSTLMNAMTDANVEAADKLFATLDTRTRRWQLPNWGMVLLSDTVGFIRDLPHSLVASFRSTLEETRQADLLLHVADASSPNVFEQISAVYTVLQELEIEEKDTLLVLNKIDAIRSPAVLNRVLDRYPNAIPVSAKSRKGISLLVESVGEALGREFLDLVVELDPSDGKMMAYLAAKGEVLSTDYDEHSVHIHVRMPAGAMGPLQKSAKSIRPAGVDRFDDASESAESDSPQSASPAVDAPTEVA</sequence>
<dbReference type="Proteomes" id="UP000319817">
    <property type="component" value="Chromosome"/>
</dbReference>
<feature type="binding site" evidence="7">
    <location>
        <begin position="344"/>
        <end position="347"/>
    </location>
    <ligand>
        <name>GTP</name>
        <dbReference type="ChEBI" id="CHEBI:37565"/>
    </ligand>
</feature>
<feature type="domain" description="Hflx-type G" evidence="11">
    <location>
        <begin position="225"/>
        <end position="391"/>
    </location>
</feature>
<dbReference type="InterPro" id="IPR030394">
    <property type="entry name" value="G_HFLX_dom"/>
</dbReference>
<dbReference type="InterPro" id="IPR042108">
    <property type="entry name" value="GTPase_HflX_N_sf"/>
</dbReference>
<feature type="binding site" evidence="8">
    <location>
        <position position="258"/>
    </location>
    <ligand>
        <name>Mg(2+)</name>
        <dbReference type="ChEBI" id="CHEBI:18420"/>
    </ligand>
</feature>
<dbReference type="PANTHER" id="PTHR10229">
    <property type="entry name" value="GTP-BINDING PROTEIN HFLX"/>
    <property type="match status" value="1"/>
</dbReference>
<evidence type="ECO:0000256" key="1">
    <source>
        <dbReference type="ARBA" id="ARBA00022490"/>
    </source>
</evidence>
<dbReference type="Pfam" id="PF16360">
    <property type="entry name" value="GTP-bdg_M"/>
    <property type="match status" value="1"/>
</dbReference>
<feature type="binding site" evidence="8">
    <location>
        <position position="238"/>
    </location>
    <ligand>
        <name>Mg(2+)</name>
        <dbReference type="ChEBI" id="CHEBI:18420"/>
    </ligand>
</feature>
<feature type="binding site" evidence="7">
    <location>
        <begin position="369"/>
        <end position="371"/>
    </location>
    <ligand>
        <name>GTP</name>
        <dbReference type="ChEBI" id="CHEBI:37565"/>
    </ligand>
</feature>
<evidence type="ECO:0000256" key="4">
    <source>
        <dbReference type="ARBA" id="ARBA00022842"/>
    </source>
</evidence>
<feature type="binding site" evidence="7">
    <location>
        <begin position="256"/>
        <end position="260"/>
    </location>
    <ligand>
        <name>GTP</name>
        <dbReference type="ChEBI" id="CHEBI:37565"/>
    </ligand>
</feature>
<dbReference type="Pfam" id="PF01926">
    <property type="entry name" value="MMR_HSR1"/>
    <property type="match status" value="1"/>
</dbReference>
<keyword evidence="13" id="KW-1185">Reference proteome</keyword>
<dbReference type="Pfam" id="PF13167">
    <property type="entry name" value="GTP-bdg_N"/>
    <property type="match status" value="1"/>
</dbReference>
<dbReference type="CDD" id="cd01878">
    <property type="entry name" value="HflX"/>
    <property type="match status" value="1"/>
</dbReference>
<organism evidence="12 13">
    <name type="scientific">Stieleria marina</name>
    <dbReference type="NCBI Taxonomy" id="1930275"/>
    <lineage>
        <taxon>Bacteria</taxon>
        <taxon>Pseudomonadati</taxon>
        <taxon>Planctomycetota</taxon>
        <taxon>Planctomycetia</taxon>
        <taxon>Pirellulales</taxon>
        <taxon>Pirellulaceae</taxon>
        <taxon>Stieleria</taxon>
    </lineage>
</organism>
<dbReference type="PROSITE" id="PS51705">
    <property type="entry name" value="G_HFLX"/>
    <property type="match status" value="1"/>
</dbReference>
<feature type="region of interest" description="Disordered" evidence="10">
    <location>
        <begin position="438"/>
        <end position="480"/>
    </location>
</feature>
<evidence type="ECO:0000313" key="13">
    <source>
        <dbReference type="Proteomes" id="UP000319817"/>
    </source>
</evidence>
<keyword evidence="2 8" id="KW-0479">Metal-binding</keyword>
<dbReference type="PRINTS" id="PR00326">
    <property type="entry name" value="GTP1OBG"/>
</dbReference>
<dbReference type="InterPro" id="IPR016496">
    <property type="entry name" value="GTPase_HflX"/>
</dbReference>
<evidence type="ECO:0000256" key="7">
    <source>
        <dbReference type="PIRSR" id="PIRSR006809-1"/>
    </source>
</evidence>